<keyword evidence="5 9" id="KW-0963">Cytoplasm</keyword>
<dbReference type="Proteomes" id="UP000612361">
    <property type="component" value="Unassembled WGS sequence"/>
</dbReference>
<dbReference type="HAMAP" id="MF_00417">
    <property type="entry name" value="Pyrrolid_peptidase"/>
    <property type="match status" value="1"/>
</dbReference>
<keyword evidence="8 9" id="KW-0788">Thiol protease</keyword>
<dbReference type="PIRSF" id="PIRSF015592">
    <property type="entry name" value="Prld-crbxl_pptds"/>
    <property type="match status" value="1"/>
</dbReference>
<gene>
    <name evidence="9 12" type="primary">pcp</name>
    <name evidence="12" type="ORF">H8K47_05330</name>
</gene>
<dbReference type="NCBIfam" id="TIGR00504">
    <property type="entry name" value="pyro_pdase"/>
    <property type="match status" value="1"/>
</dbReference>
<evidence type="ECO:0000313" key="13">
    <source>
        <dbReference type="Proteomes" id="UP000612361"/>
    </source>
</evidence>
<dbReference type="InterPro" id="IPR033693">
    <property type="entry name" value="PGPEP1_Glu_AS"/>
</dbReference>
<feature type="active site" evidence="9">
    <location>
        <position position="168"/>
    </location>
</feature>
<dbReference type="SUPFAM" id="SSF53182">
    <property type="entry name" value="Pyrrolidone carboxyl peptidase (pyroglutamate aminopeptidase)"/>
    <property type="match status" value="1"/>
</dbReference>
<dbReference type="Gene3D" id="3.40.630.20">
    <property type="entry name" value="Peptidase C15, pyroglutamyl peptidase I-like"/>
    <property type="match status" value="1"/>
</dbReference>
<organism evidence="12 13">
    <name type="scientific">Undibacterium rugosum</name>
    <dbReference type="NCBI Taxonomy" id="2762291"/>
    <lineage>
        <taxon>Bacteria</taxon>
        <taxon>Pseudomonadati</taxon>
        <taxon>Pseudomonadota</taxon>
        <taxon>Betaproteobacteria</taxon>
        <taxon>Burkholderiales</taxon>
        <taxon>Oxalobacteraceae</taxon>
        <taxon>Undibacterium</taxon>
    </lineage>
</organism>
<dbReference type="InterPro" id="IPR000816">
    <property type="entry name" value="Peptidase_C15"/>
</dbReference>
<dbReference type="CDD" id="cd00501">
    <property type="entry name" value="Peptidase_C15"/>
    <property type="match status" value="1"/>
</dbReference>
<protein>
    <recommendedName>
        <fullName evidence="9">Pyrrolidone-carboxylate peptidase</fullName>
        <ecNumber evidence="9">3.4.19.3</ecNumber>
    </recommendedName>
    <alternativeName>
        <fullName evidence="9">5-oxoprolyl-peptidase</fullName>
    </alternativeName>
    <alternativeName>
        <fullName evidence="9">Pyroglutamyl-peptidase I</fullName>
        <shortName evidence="9">PGP-I</shortName>
        <shortName evidence="9">Pyrase</shortName>
    </alternativeName>
</protein>
<keyword evidence="13" id="KW-1185">Reference proteome</keyword>
<evidence type="ECO:0000256" key="7">
    <source>
        <dbReference type="ARBA" id="ARBA00022801"/>
    </source>
</evidence>
<evidence type="ECO:0000256" key="5">
    <source>
        <dbReference type="ARBA" id="ARBA00022490"/>
    </source>
</evidence>
<accession>A0A923KZB1</accession>
<name>A0A923KZB1_9BURK</name>
<dbReference type="GO" id="GO:0016920">
    <property type="term" value="F:pyroglutamyl-peptidase activity"/>
    <property type="evidence" value="ECO:0007669"/>
    <property type="project" value="UniProtKB-UniRule"/>
</dbReference>
<evidence type="ECO:0000313" key="12">
    <source>
        <dbReference type="EMBL" id="MBC3934776.1"/>
    </source>
</evidence>
<dbReference type="PRINTS" id="PR00706">
    <property type="entry name" value="PYROGLUPTASE"/>
</dbReference>
<dbReference type="EC" id="3.4.19.3" evidence="9"/>
<dbReference type="GO" id="GO:0005829">
    <property type="term" value="C:cytosol"/>
    <property type="evidence" value="ECO:0007669"/>
    <property type="project" value="InterPro"/>
</dbReference>
<dbReference type="PANTHER" id="PTHR23402:SF1">
    <property type="entry name" value="PYROGLUTAMYL-PEPTIDASE I"/>
    <property type="match status" value="1"/>
</dbReference>
<evidence type="ECO:0000256" key="3">
    <source>
        <dbReference type="ARBA" id="ARBA00004496"/>
    </source>
</evidence>
<comment type="subunit">
    <text evidence="9">Homotetramer.</text>
</comment>
<comment type="function">
    <text evidence="2 9">Removes 5-oxoproline from various penultimate amino acid residues except L-proline.</text>
</comment>
<dbReference type="PROSITE" id="PS01334">
    <property type="entry name" value="PYRASE_CYS"/>
    <property type="match status" value="1"/>
</dbReference>
<dbReference type="InterPro" id="IPR029762">
    <property type="entry name" value="PGP-I_bact-type"/>
</dbReference>
<evidence type="ECO:0000256" key="9">
    <source>
        <dbReference type="HAMAP-Rule" id="MF_00417"/>
    </source>
</evidence>
<feature type="active site" evidence="9 11">
    <location>
        <position position="144"/>
    </location>
</feature>
<dbReference type="InterPro" id="IPR036440">
    <property type="entry name" value="Peptidase_C15-like_sf"/>
</dbReference>
<dbReference type="NCBIfam" id="NF009676">
    <property type="entry name" value="PRK13197.1"/>
    <property type="match status" value="1"/>
</dbReference>
<dbReference type="PANTHER" id="PTHR23402">
    <property type="entry name" value="PROTEASE FAMILY C15 PYROGLUTAMYL-PEPTIDASE I-RELATED"/>
    <property type="match status" value="1"/>
</dbReference>
<comment type="subcellular location">
    <subcellularLocation>
        <location evidence="3 9">Cytoplasm</location>
    </subcellularLocation>
</comment>
<dbReference type="RefSeq" id="WP_186880389.1">
    <property type="nucleotide sequence ID" value="NZ_JACOGG010000004.1"/>
</dbReference>
<comment type="similarity">
    <text evidence="4 9">Belongs to the peptidase C15 family.</text>
</comment>
<dbReference type="Pfam" id="PF01470">
    <property type="entry name" value="Peptidase_C15"/>
    <property type="match status" value="1"/>
</dbReference>
<comment type="caution">
    <text evidence="12">The sequence shown here is derived from an EMBL/GenBank/DDBJ whole genome shotgun (WGS) entry which is preliminary data.</text>
</comment>
<dbReference type="AlphaFoldDB" id="A0A923KZB1"/>
<keyword evidence="6 9" id="KW-0645">Protease</keyword>
<feature type="active site" evidence="9 10">
    <location>
        <position position="81"/>
    </location>
</feature>
<dbReference type="InterPro" id="IPR033694">
    <property type="entry name" value="PGPEP1_Cys_AS"/>
</dbReference>
<evidence type="ECO:0000256" key="2">
    <source>
        <dbReference type="ARBA" id="ARBA00002280"/>
    </source>
</evidence>
<evidence type="ECO:0000256" key="8">
    <source>
        <dbReference type="ARBA" id="ARBA00022807"/>
    </source>
</evidence>
<dbReference type="FunFam" id="3.40.630.20:FF:000001">
    <property type="entry name" value="Pyrrolidone-carboxylate peptidase"/>
    <property type="match status" value="1"/>
</dbReference>
<evidence type="ECO:0000256" key="4">
    <source>
        <dbReference type="ARBA" id="ARBA00006641"/>
    </source>
</evidence>
<reference evidence="12" key="1">
    <citation type="submission" date="2020-08" db="EMBL/GenBank/DDBJ databases">
        <title>Novel species isolated from subtropical streams in China.</title>
        <authorList>
            <person name="Lu H."/>
        </authorList>
    </citation>
    <scope>NUCLEOTIDE SEQUENCE</scope>
    <source>
        <strain evidence="12">CY7W</strain>
    </source>
</reference>
<evidence type="ECO:0000256" key="10">
    <source>
        <dbReference type="PROSITE-ProRule" id="PRU10076"/>
    </source>
</evidence>
<proteinExistence type="inferred from homology"/>
<dbReference type="PROSITE" id="PS01333">
    <property type="entry name" value="PYRASE_GLU"/>
    <property type="match status" value="1"/>
</dbReference>
<dbReference type="InterPro" id="IPR016125">
    <property type="entry name" value="Peptidase_C15-like"/>
</dbReference>
<dbReference type="EMBL" id="JACOGG010000004">
    <property type="protein sequence ID" value="MBC3934776.1"/>
    <property type="molecule type" value="Genomic_DNA"/>
</dbReference>
<dbReference type="GO" id="GO:0006508">
    <property type="term" value="P:proteolysis"/>
    <property type="evidence" value="ECO:0007669"/>
    <property type="project" value="UniProtKB-KW"/>
</dbReference>
<comment type="catalytic activity">
    <reaction evidence="1 9 10">
        <text>Release of an N-terminal pyroglutamyl group from a polypeptide, the second amino acid generally not being Pro.</text>
        <dbReference type="EC" id="3.4.19.3"/>
    </reaction>
</comment>
<evidence type="ECO:0000256" key="6">
    <source>
        <dbReference type="ARBA" id="ARBA00022670"/>
    </source>
</evidence>
<keyword evidence="7 9" id="KW-0378">Hydrolase</keyword>
<evidence type="ECO:0000256" key="11">
    <source>
        <dbReference type="PROSITE-ProRule" id="PRU10077"/>
    </source>
</evidence>
<sequence>MKKILMTGFDPFGGETSNPSWEAVSQLDQSLIAGSHCIVGLQLPCEFEASLSVLNAALHALQPEIVIAVGQAGGRCDLSVERVAINLIDARIADNAGAQPIDIPVVPGGPAAYFSSLPLKAIVQALQLQGLPASVSNTAGTYVCNHVFYALMHFASQHPALRSAGFVHIPFMPEQAVRHPGQPSMSLSQVMLGLRLIAETAVAVRQDVRMSAGTTH</sequence>
<evidence type="ECO:0000256" key="1">
    <source>
        <dbReference type="ARBA" id="ARBA00001770"/>
    </source>
</evidence>